<dbReference type="OrthoDB" id="10371661at2759"/>
<sequence length="92" mass="10552">MDSRAARHVQFPWYLDRSRTGCRKKNEQQQQKKKNKKWEVRGPSCPWRVVTFLFCGGHYTCVSVLVLGSTLRCSCSCSCATQCTPRSLPLPQ</sequence>
<organism evidence="1 2">
    <name type="scientific">Bipolaris oryzae ATCC 44560</name>
    <dbReference type="NCBI Taxonomy" id="930090"/>
    <lineage>
        <taxon>Eukaryota</taxon>
        <taxon>Fungi</taxon>
        <taxon>Dikarya</taxon>
        <taxon>Ascomycota</taxon>
        <taxon>Pezizomycotina</taxon>
        <taxon>Dothideomycetes</taxon>
        <taxon>Pleosporomycetidae</taxon>
        <taxon>Pleosporales</taxon>
        <taxon>Pleosporineae</taxon>
        <taxon>Pleosporaceae</taxon>
        <taxon>Bipolaris</taxon>
    </lineage>
</organism>
<protein>
    <submittedName>
        <fullName evidence="1">Uncharacterized protein</fullName>
    </submittedName>
</protein>
<proteinExistence type="predicted"/>
<name>W7A3A2_COCMI</name>
<dbReference type="HOGENOM" id="CLU_2412945_0_0_1"/>
<dbReference type="Proteomes" id="UP000054032">
    <property type="component" value="Unassembled WGS sequence"/>
</dbReference>
<evidence type="ECO:0000313" key="1">
    <source>
        <dbReference type="EMBL" id="EUC50496.1"/>
    </source>
</evidence>
<dbReference type="RefSeq" id="XP_007683039.1">
    <property type="nucleotide sequence ID" value="XM_007684849.1"/>
</dbReference>
<reference evidence="1 2" key="1">
    <citation type="journal article" date="2013" name="PLoS Genet.">
        <title>Comparative genome structure, secondary metabolite, and effector coding capacity across Cochliobolus pathogens.</title>
        <authorList>
            <person name="Condon B.J."/>
            <person name="Leng Y."/>
            <person name="Wu D."/>
            <person name="Bushley K.E."/>
            <person name="Ohm R.A."/>
            <person name="Otillar R."/>
            <person name="Martin J."/>
            <person name="Schackwitz W."/>
            <person name="Grimwood J."/>
            <person name="MohdZainudin N."/>
            <person name="Xue C."/>
            <person name="Wang R."/>
            <person name="Manning V.A."/>
            <person name="Dhillon B."/>
            <person name="Tu Z.J."/>
            <person name="Steffenson B.J."/>
            <person name="Salamov A."/>
            <person name="Sun H."/>
            <person name="Lowry S."/>
            <person name="LaButti K."/>
            <person name="Han J."/>
            <person name="Copeland A."/>
            <person name="Lindquist E."/>
            <person name="Barry K."/>
            <person name="Schmutz J."/>
            <person name="Baker S.E."/>
            <person name="Ciuffetti L.M."/>
            <person name="Grigoriev I.V."/>
            <person name="Zhong S."/>
            <person name="Turgeon B.G."/>
        </authorList>
    </citation>
    <scope>NUCLEOTIDE SEQUENCE [LARGE SCALE GENOMIC DNA]</scope>
    <source>
        <strain evidence="1 2">ATCC 44560</strain>
    </source>
</reference>
<dbReference type="KEGG" id="bor:COCMIDRAFT_32315"/>
<dbReference type="EMBL" id="KI963923">
    <property type="protein sequence ID" value="EUC50496.1"/>
    <property type="molecule type" value="Genomic_DNA"/>
</dbReference>
<accession>W7A3A2</accession>
<gene>
    <name evidence="1" type="ORF">COCMIDRAFT_32315</name>
</gene>
<keyword evidence="2" id="KW-1185">Reference proteome</keyword>
<dbReference type="GeneID" id="19122073"/>
<dbReference type="AlphaFoldDB" id="W7A3A2"/>
<evidence type="ECO:0000313" key="2">
    <source>
        <dbReference type="Proteomes" id="UP000054032"/>
    </source>
</evidence>